<proteinExistence type="predicted"/>
<evidence type="ECO:0000256" key="1">
    <source>
        <dbReference type="ARBA" id="ARBA00022714"/>
    </source>
</evidence>
<dbReference type="PROSITE" id="PS51085">
    <property type="entry name" value="2FE2S_FER_2"/>
    <property type="match status" value="1"/>
</dbReference>
<dbReference type="Gene3D" id="2.40.33.20">
    <property type="entry name" value="PK beta-barrel domain-like"/>
    <property type="match status" value="1"/>
</dbReference>
<dbReference type="InterPro" id="IPR017938">
    <property type="entry name" value="Riboflavin_synthase-like_b-brl"/>
</dbReference>
<dbReference type="AlphaFoldDB" id="A0A9X3S717"/>
<feature type="domain" description="MOSC" evidence="4">
    <location>
        <begin position="36"/>
        <end position="171"/>
    </location>
</feature>
<name>A0A9X3S717_9ACTN</name>
<dbReference type="SUPFAM" id="SSF63380">
    <property type="entry name" value="Riboflavin synthase domain-like"/>
    <property type="match status" value="1"/>
</dbReference>
<gene>
    <name evidence="6" type="ORF">OJ997_05770</name>
</gene>
<dbReference type="EMBL" id="JAPDDP010000007">
    <property type="protein sequence ID" value="MDA0179793.1"/>
    <property type="molecule type" value="Genomic_DNA"/>
</dbReference>
<comment type="caution">
    <text evidence="6">The sequence shown here is derived from an EMBL/GenBank/DDBJ whole genome shotgun (WGS) entry which is preliminary data.</text>
</comment>
<dbReference type="InterPro" id="IPR036010">
    <property type="entry name" value="2Fe-2S_ferredoxin-like_sf"/>
</dbReference>
<dbReference type="Gene3D" id="2.40.30.10">
    <property type="entry name" value="Translation factors"/>
    <property type="match status" value="1"/>
</dbReference>
<dbReference type="Gene3D" id="3.40.50.80">
    <property type="entry name" value="Nucleotide-binding domain of ferredoxin-NADP reductase (FNR) module"/>
    <property type="match status" value="1"/>
</dbReference>
<dbReference type="InterPro" id="IPR005302">
    <property type="entry name" value="MoCF_Sase_C"/>
</dbReference>
<dbReference type="Pfam" id="PF03473">
    <property type="entry name" value="MOSC"/>
    <property type="match status" value="1"/>
</dbReference>
<evidence type="ECO:0000256" key="2">
    <source>
        <dbReference type="ARBA" id="ARBA00023014"/>
    </source>
</evidence>
<keyword evidence="1" id="KW-0001">2Fe-2S</keyword>
<dbReference type="GO" id="GO:0030151">
    <property type="term" value="F:molybdenum ion binding"/>
    <property type="evidence" value="ECO:0007669"/>
    <property type="project" value="InterPro"/>
</dbReference>
<dbReference type="PANTHER" id="PTHR30212">
    <property type="entry name" value="PROTEIN YIIM"/>
    <property type="match status" value="1"/>
</dbReference>
<dbReference type="Pfam" id="PF00970">
    <property type="entry name" value="FAD_binding_6"/>
    <property type="match status" value="1"/>
</dbReference>
<feature type="domain" description="2Fe-2S ferredoxin-type" evidence="3">
    <location>
        <begin position="488"/>
        <end position="570"/>
    </location>
</feature>
<keyword evidence="1" id="KW-0408">Iron</keyword>
<accession>A0A9X3S717</accession>
<keyword evidence="1" id="KW-0479">Metal-binding</keyword>
<dbReference type="SUPFAM" id="SSF50800">
    <property type="entry name" value="PK beta-barrel domain-like"/>
    <property type="match status" value="1"/>
</dbReference>
<sequence length="570" mass="60757">MRDHPQSTATLLSVNVGLPKDVAWQGKTVFTGVFKEPVSGPRRVRRLNIDGDGQGDLGGHGGEMRAVFVYQAESYRYWEHELGRDDFSHGQFGENFTVDGLADAEVCIGDRYRIGTAVFEVTQPRVTCYRVGLRMNDPRVPALLVSHHRPGFYFRVLEEGEVEAGDAIVKLASGPEQMTVAEVDALLYLPGHPRQQLLRALRIPALSPGWQGSFKAMLEGEAGGGNAGLVEVSPPPAWPGFRPLTVTAIEPESDSVVSIRFADPDGAALPPARPGQYLTLRLPSALRNYSLSSAPGAAEYRITVKREPQGVGSGYLHTRLAVGDAVEVAAPRGTFILDETEAPVLLISAGIGATPVLAMLHALAAEHSEREVWWLHGARDDAFAAEARELLAALPHAHAHVFRSRPDHGGRLTAAALAALDPPRDAQAYLCGPGPFMDELSAGLAALGFAAAHIHTEPFGPAAGFTPGIVATPTRAPHVPSGEPGTGPTIEFARSNLSVPWSDDYASLLELAEACDVPVRWSCRTGVCHSCETAVIAGAVDYDPVPVEPPGDGRALICCARPRDGVVLDL</sequence>
<dbReference type="Pfam" id="PF00175">
    <property type="entry name" value="NAD_binding_1"/>
    <property type="match status" value="1"/>
</dbReference>
<evidence type="ECO:0000259" key="4">
    <source>
        <dbReference type="PROSITE" id="PS51340"/>
    </source>
</evidence>
<dbReference type="GO" id="GO:0016491">
    <property type="term" value="F:oxidoreductase activity"/>
    <property type="evidence" value="ECO:0007669"/>
    <property type="project" value="InterPro"/>
</dbReference>
<dbReference type="PANTHER" id="PTHR30212:SF2">
    <property type="entry name" value="PROTEIN YIIM"/>
    <property type="match status" value="1"/>
</dbReference>
<reference evidence="6" key="1">
    <citation type="submission" date="2022-10" db="EMBL/GenBank/DDBJ databases">
        <title>The WGS of Solirubrobacter phytolaccae KCTC 29190.</title>
        <authorList>
            <person name="Jiang Z."/>
        </authorList>
    </citation>
    <scope>NUCLEOTIDE SEQUENCE</scope>
    <source>
        <strain evidence="6">KCTC 29190</strain>
    </source>
</reference>
<dbReference type="Proteomes" id="UP001147653">
    <property type="component" value="Unassembled WGS sequence"/>
</dbReference>
<organism evidence="6 7">
    <name type="scientific">Solirubrobacter phytolaccae</name>
    <dbReference type="NCBI Taxonomy" id="1404360"/>
    <lineage>
        <taxon>Bacteria</taxon>
        <taxon>Bacillati</taxon>
        <taxon>Actinomycetota</taxon>
        <taxon>Thermoleophilia</taxon>
        <taxon>Solirubrobacterales</taxon>
        <taxon>Solirubrobacteraceae</taxon>
        <taxon>Solirubrobacter</taxon>
    </lineage>
</organism>
<feature type="domain" description="FAD-binding FR-type" evidence="5">
    <location>
        <begin position="239"/>
        <end position="338"/>
    </location>
</feature>
<dbReference type="Gene3D" id="3.10.20.30">
    <property type="match status" value="1"/>
</dbReference>
<dbReference type="InterPro" id="IPR008333">
    <property type="entry name" value="Cbr1-like_FAD-bd_dom"/>
</dbReference>
<evidence type="ECO:0000313" key="6">
    <source>
        <dbReference type="EMBL" id="MDA0179793.1"/>
    </source>
</evidence>
<protein>
    <submittedName>
        <fullName evidence="6">MOSC and FAD-binding oxidoreductase domain-containing protein</fullName>
    </submittedName>
</protein>
<dbReference type="PRINTS" id="PR00409">
    <property type="entry name" value="PHDIOXRDTASE"/>
</dbReference>
<dbReference type="SUPFAM" id="SSF52343">
    <property type="entry name" value="Ferredoxin reductase-like, C-terminal NADP-linked domain"/>
    <property type="match status" value="1"/>
</dbReference>
<dbReference type="Pfam" id="PF03475">
    <property type="entry name" value="YiiM_3-alpha"/>
    <property type="match status" value="1"/>
</dbReference>
<dbReference type="CDD" id="cd00207">
    <property type="entry name" value="fer2"/>
    <property type="match status" value="1"/>
</dbReference>
<dbReference type="PROSITE" id="PS51340">
    <property type="entry name" value="MOSC"/>
    <property type="match status" value="1"/>
</dbReference>
<dbReference type="InterPro" id="IPR039261">
    <property type="entry name" value="FNR_nucleotide-bd"/>
</dbReference>
<dbReference type="InterPro" id="IPR011037">
    <property type="entry name" value="Pyrv_Knase-like_insert_dom_sf"/>
</dbReference>
<dbReference type="InterPro" id="IPR017927">
    <property type="entry name" value="FAD-bd_FR_type"/>
</dbReference>
<dbReference type="SUPFAM" id="SSF54292">
    <property type="entry name" value="2Fe-2S ferredoxin-like"/>
    <property type="match status" value="1"/>
</dbReference>
<dbReference type="InterPro" id="IPR001433">
    <property type="entry name" value="OxRdtase_FAD/NAD-bd"/>
</dbReference>
<evidence type="ECO:0000313" key="7">
    <source>
        <dbReference type="Proteomes" id="UP001147653"/>
    </source>
</evidence>
<evidence type="ECO:0000259" key="3">
    <source>
        <dbReference type="PROSITE" id="PS51085"/>
    </source>
</evidence>
<dbReference type="InterPro" id="IPR052353">
    <property type="entry name" value="Benzoxazolinone_Detox_Enz"/>
</dbReference>
<dbReference type="Pfam" id="PF00111">
    <property type="entry name" value="Fer2"/>
    <property type="match status" value="1"/>
</dbReference>
<dbReference type="RefSeq" id="WP_270024100.1">
    <property type="nucleotide sequence ID" value="NZ_JAPDDP010000007.1"/>
</dbReference>
<keyword evidence="7" id="KW-1185">Reference proteome</keyword>
<dbReference type="GO" id="GO:0030170">
    <property type="term" value="F:pyridoxal phosphate binding"/>
    <property type="evidence" value="ECO:0007669"/>
    <property type="project" value="InterPro"/>
</dbReference>
<dbReference type="PROSITE" id="PS51384">
    <property type="entry name" value="FAD_FR"/>
    <property type="match status" value="1"/>
</dbReference>
<dbReference type="GO" id="GO:0051537">
    <property type="term" value="F:2 iron, 2 sulfur cluster binding"/>
    <property type="evidence" value="ECO:0007669"/>
    <property type="project" value="UniProtKB-KW"/>
</dbReference>
<dbReference type="InterPro" id="IPR001041">
    <property type="entry name" value="2Fe-2S_ferredoxin-type"/>
</dbReference>
<evidence type="ECO:0000259" key="5">
    <source>
        <dbReference type="PROSITE" id="PS51384"/>
    </source>
</evidence>
<dbReference type="InterPro" id="IPR005163">
    <property type="entry name" value="Tri_helical_YiiM-like"/>
</dbReference>
<dbReference type="CDD" id="cd06184">
    <property type="entry name" value="flavohem_like_fad_nad_binding"/>
    <property type="match status" value="1"/>
</dbReference>
<dbReference type="InterPro" id="IPR012675">
    <property type="entry name" value="Beta-grasp_dom_sf"/>
</dbReference>
<keyword evidence="2" id="KW-0411">Iron-sulfur</keyword>